<reference evidence="3" key="2">
    <citation type="submission" date="2024-06" db="UniProtKB">
        <authorList>
            <consortium name="EnsemblMetazoa"/>
        </authorList>
    </citation>
    <scope>IDENTIFICATION</scope>
</reference>
<dbReference type="AlphaFoldDB" id="A0AAN0JTF8"/>
<reference evidence="4" key="1">
    <citation type="journal article" date="2010" name="Nature">
        <title>The Amphimedon queenslandica genome and the evolution of animal complexity.</title>
        <authorList>
            <person name="Srivastava M."/>
            <person name="Simakov O."/>
            <person name="Chapman J."/>
            <person name="Fahey B."/>
            <person name="Gauthier M.E."/>
            <person name="Mitros T."/>
            <person name="Richards G.S."/>
            <person name="Conaco C."/>
            <person name="Dacre M."/>
            <person name="Hellsten U."/>
            <person name="Larroux C."/>
            <person name="Putnam N.H."/>
            <person name="Stanke M."/>
            <person name="Adamska M."/>
            <person name="Darling A."/>
            <person name="Degnan S.M."/>
            <person name="Oakley T.H."/>
            <person name="Plachetzki D.C."/>
            <person name="Zhai Y."/>
            <person name="Adamski M."/>
            <person name="Calcino A."/>
            <person name="Cummins S.F."/>
            <person name="Goodstein D.M."/>
            <person name="Harris C."/>
            <person name="Jackson D.J."/>
            <person name="Leys S.P."/>
            <person name="Shu S."/>
            <person name="Woodcroft B.J."/>
            <person name="Vervoort M."/>
            <person name="Kosik K.S."/>
            <person name="Manning G."/>
            <person name="Degnan B.M."/>
            <person name="Rokhsar D.S."/>
        </authorList>
    </citation>
    <scope>NUCLEOTIDE SEQUENCE [LARGE SCALE GENOMIC DNA]</scope>
</reference>
<dbReference type="GO" id="GO:0043813">
    <property type="term" value="F:phosphatidylinositol-3,5-bisphosphate 5-phosphatase activity"/>
    <property type="evidence" value="ECO:0007669"/>
    <property type="project" value="InterPro"/>
</dbReference>
<keyword evidence="1" id="KW-0378">Hydrolase</keyword>
<dbReference type="GO" id="GO:0046856">
    <property type="term" value="P:phosphatidylinositol dephosphorylation"/>
    <property type="evidence" value="ECO:0007669"/>
    <property type="project" value="InterPro"/>
</dbReference>
<sequence length="223" mass="25638">MDTPYNMWIHVTNQIQTYRKVAPMKNHRRDIYTSTLRYYRNAFTDADKQMAINVFLGVFVPKEGEANVWELSTDYYLHHRTAREPQSPKLFKSPTKWWKDELISSLPLPQYEGQVIANTEDDPKEEEPTPPAVPHINNDTTDRDSFDEIYKTYELTDFDRLLSTSVVRTGDNVVSLDSEGGAIQGNPFVVRDKMKKKVGSSKMAAKRGLSVGIQQTEIYVLTI</sequence>
<dbReference type="GeneID" id="109588442"/>
<evidence type="ECO:0000313" key="4">
    <source>
        <dbReference type="Proteomes" id="UP000007879"/>
    </source>
</evidence>
<dbReference type="InterPro" id="IPR043573">
    <property type="entry name" value="Fig4-like"/>
</dbReference>
<accession>A0AAN0JTF8</accession>
<dbReference type="Proteomes" id="UP000007879">
    <property type="component" value="Unassembled WGS sequence"/>
</dbReference>
<dbReference type="RefSeq" id="XP_019860168.1">
    <property type="nucleotide sequence ID" value="XM_020004609.1"/>
</dbReference>
<feature type="region of interest" description="Disordered" evidence="2">
    <location>
        <begin position="120"/>
        <end position="141"/>
    </location>
</feature>
<keyword evidence="4" id="KW-1185">Reference proteome</keyword>
<evidence type="ECO:0000256" key="2">
    <source>
        <dbReference type="SAM" id="MobiDB-lite"/>
    </source>
</evidence>
<dbReference type="PANTHER" id="PTHR45738:SF5">
    <property type="entry name" value="POLYPHOSPHOINOSITIDE PHOSPHATASE"/>
    <property type="match status" value="1"/>
</dbReference>
<dbReference type="PANTHER" id="PTHR45738">
    <property type="entry name" value="POLYPHOSPHOINOSITIDE PHOSPHATASE"/>
    <property type="match status" value="1"/>
</dbReference>
<dbReference type="EnsemblMetazoa" id="XM_020004609.1">
    <property type="protein sequence ID" value="XP_019860168.1"/>
    <property type="gene ID" value="LOC109588442"/>
</dbReference>
<evidence type="ECO:0000256" key="1">
    <source>
        <dbReference type="ARBA" id="ARBA00022801"/>
    </source>
</evidence>
<proteinExistence type="predicted"/>
<organism evidence="3 4">
    <name type="scientific">Amphimedon queenslandica</name>
    <name type="common">Sponge</name>
    <dbReference type="NCBI Taxonomy" id="400682"/>
    <lineage>
        <taxon>Eukaryota</taxon>
        <taxon>Metazoa</taxon>
        <taxon>Porifera</taxon>
        <taxon>Demospongiae</taxon>
        <taxon>Heteroscleromorpha</taxon>
        <taxon>Haplosclerida</taxon>
        <taxon>Niphatidae</taxon>
        <taxon>Amphimedon</taxon>
    </lineage>
</organism>
<dbReference type="KEGG" id="aqu:109588442"/>
<name>A0AAN0JTF8_AMPQE</name>
<protein>
    <submittedName>
        <fullName evidence="3">Uncharacterized protein</fullName>
    </submittedName>
</protein>
<evidence type="ECO:0000313" key="3">
    <source>
        <dbReference type="EnsemblMetazoa" id="XP_019860168.1"/>
    </source>
</evidence>